<sequence>MQQASSRRHLIVGNWKMNGLSAGSLELAKAVAEGARDVGPAARLVICPPFTQLAAVAKALEGSKVQLGAQDCHQSPSGAHTGDISADMLVDLDVGFVILGHSERRQHHHETDGLVQAKVKAAEKAGLTPIVCVGETAQQRDEGHTLETLGEQISKSLPKDFSGVVAYEPIWAIGSGRSASVKEIDETISHLHDVIGRHLDVDDKSVSILYGGSVTARDAASILSIPAVGGVLVGGASLSAESFLGIARAALATTA</sequence>
<evidence type="ECO:0000256" key="7">
    <source>
        <dbReference type="ARBA" id="ARBA00023152"/>
    </source>
</evidence>
<evidence type="ECO:0000256" key="5">
    <source>
        <dbReference type="ARBA" id="ARBA00022432"/>
    </source>
</evidence>
<dbReference type="GO" id="GO:0006096">
    <property type="term" value="P:glycolytic process"/>
    <property type="evidence" value="ECO:0007669"/>
    <property type="project" value="UniProtKB-UniRule"/>
</dbReference>
<dbReference type="STRING" id="153496.A0U89_06630"/>
<dbReference type="PROSITE" id="PS51440">
    <property type="entry name" value="TIM_2"/>
    <property type="match status" value="1"/>
</dbReference>
<dbReference type="PANTHER" id="PTHR21139:SF42">
    <property type="entry name" value="TRIOSEPHOSPHATE ISOMERASE"/>
    <property type="match status" value="1"/>
</dbReference>
<dbReference type="InterPro" id="IPR035990">
    <property type="entry name" value="TIM_sf"/>
</dbReference>
<organism evidence="11 12">
    <name type="scientific">Kozakia baliensis</name>
    <dbReference type="NCBI Taxonomy" id="153496"/>
    <lineage>
        <taxon>Bacteria</taxon>
        <taxon>Pseudomonadati</taxon>
        <taxon>Pseudomonadota</taxon>
        <taxon>Alphaproteobacteria</taxon>
        <taxon>Acetobacterales</taxon>
        <taxon>Acetobacteraceae</taxon>
        <taxon>Kozakia</taxon>
    </lineage>
</organism>
<dbReference type="InterPro" id="IPR013785">
    <property type="entry name" value="Aldolase_TIM"/>
</dbReference>
<gene>
    <name evidence="9" type="primary">tpiA</name>
    <name evidence="11" type="ORF">A0U89_06630</name>
</gene>
<dbReference type="GO" id="GO:0004807">
    <property type="term" value="F:triose-phosphate isomerase activity"/>
    <property type="evidence" value="ECO:0007669"/>
    <property type="project" value="UniProtKB-UniRule"/>
</dbReference>
<dbReference type="SUPFAM" id="SSF51351">
    <property type="entry name" value="Triosephosphate isomerase (TIM)"/>
    <property type="match status" value="1"/>
</dbReference>
<feature type="binding site" evidence="9">
    <location>
        <position position="174"/>
    </location>
    <ligand>
        <name>substrate</name>
    </ligand>
</feature>
<feature type="binding site" evidence="9">
    <location>
        <position position="213"/>
    </location>
    <ligand>
        <name>substrate</name>
    </ligand>
</feature>
<feature type="binding site" evidence="9">
    <location>
        <begin position="234"/>
        <end position="235"/>
    </location>
    <ligand>
        <name>substrate</name>
    </ligand>
</feature>
<feature type="binding site" evidence="9">
    <location>
        <begin position="14"/>
        <end position="16"/>
    </location>
    <ligand>
        <name>substrate</name>
    </ligand>
</feature>
<dbReference type="GO" id="GO:0019563">
    <property type="term" value="P:glycerol catabolic process"/>
    <property type="evidence" value="ECO:0007669"/>
    <property type="project" value="TreeGrafter"/>
</dbReference>
<reference evidence="11 12" key="1">
    <citation type="journal article" date="2016" name="Microb. Cell Fact.">
        <title>Dissection of exopolysaccharide biosynthesis in Kozakia baliensis.</title>
        <authorList>
            <person name="Brandt J.U."/>
            <person name="Jakob F."/>
            <person name="Behr J."/>
            <person name="Geissler A.J."/>
            <person name="Vogel R.F."/>
        </authorList>
    </citation>
    <scope>NUCLEOTIDE SEQUENCE [LARGE SCALE GENOMIC DNA]</scope>
    <source>
        <strain evidence="11 12">DSM 14400</strain>
    </source>
</reference>
<dbReference type="Gene3D" id="3.20.20.70">
    <property type="entry name" value="Aldolase class I"/>
    <property type="match status" value="1"/>
</dbReference>
<comment type="subcellular location">
    <subcellularLocation>
        <location evidence="9 10">Cytoplasm</location>
    </subcellularLocation>
</comment>
<dbReference type="Pfam" id="PF00121">
    <property type="entry name" value="TIM"/>
    <property type="match status" value="1"/>
</dbReference>
<evidence type="ECO:0000256" key="8">
    <source>
        <dbReference type="ARBA" id="ARBA00023235"/>
    </source>
</evidence>
<comment type="function">
    <text evidence="9">Involved in the gluconeogenesis. Catalyzes stereospecifically the conversion of dihydroxyacetone phosphate (DHAP) to D-glyceraldehyde-3-phosphate (G3P).</text>
</comment>
<comment type="catalytic activity">
    <reaction evidence="1">
        <text>L-erythrulose 1-phosphate = D-erythrulose 4-phosphate</text>
        <dbReference type="Rhea" id="RHEA:49588"/>
        <dbReference type="ChEBI" id="CHEBI:58002"/>
        <dbReference type="ChEBI" id="CHEBI:90796"/>
        <dbReference type="EC" id="5.3.1.33"/>
    </reaction>
</comment>
<comment type="subunit">
    <text evidence="9 10">Homodimer.</text>
</comment>
<keyword evidence="7 9" id="KW-0324">Glycolysis</keyword>
<evidence type="ECO:0000256" key="1">
    <source>
        <dbReference type="ARBA" id="ARBA00000148"/>
    </source>
</evidence>
<dbReference type="UniPathway" id="UPA00138"/>
<comment type="catalytic activity">
    <reaction evidence="9 10">
        <text>D-glyceraldehyde 3-phosphate = dihydroxyacetone phosphate</text>
        <dbReference type="Rhea" id="RHEA:18585"/>
        <dbReference type="ChEBI" id="CHEBI:57642"/>
        <dbReference type="ChEBI" id="CHEBI:59776"/>
        <dbReference type="EC" id="5.3.1.1"/>
    </reaction>
</comment>
<dbReference type="EMBL" id="CP014674">
    <property type="protein sequence ID" value="AOX18173.1"/>
    <property type="molecule type" value="Genomic_DNA"/>
</dbReference>
<dbReference type="InterPro" id="IPR020861">
    <property type="entry name" value="Triosephosphate_isomerase_AS"/>
</dbReference>
<dbReference type="UniPathway" id="UPA00109">
    <property type="reaction ID" value="UER00189"/>
</dbReference>
<dbReference type="GO" id="GO:0046166">
    <property type="term" value="P:glyceraldehyde-3-phosphate biosynthetic process"/>
    <property type="evidence" value="ECO:0007669"/>
    <property type="project" value="TreeGrafter"/>
</dbReference>
<dbReference type="PROSITE" id="PS00171">
    <property type="entry name" value="TIM_1"/>
    <property type="match status" value="1"/>
</dbReference>
<keyword evidence="8 9" id="KW-0413">Isomerase</keyword>
<dbReference type="RefSeq" id="WP_029604876.1">
    <property type="nucleotide sequence ID" value="NZ_BJVW01000009.1"/>
</dbReference>
<protein>
    <recommendedName>
        <fullName evidence="9 10">Triosephosphate isomerase</fullName>
        <shortName evidence="9">TIM</shortName>
        <shortName evidence="9">TPI</shortName>
        <ecNumber evidence="9 10">5.3.1.1</ecNumber>
    </recommendedName>
    <alternativeName>
        <fullName evidence="9">Triose-phosphate isomerase</fullName>
    </alternativeName>
</protein>
<comment type="pathway">
    <text evidence="2 9 10">Carbohydrate degradation; glycolysis; D-glyceraldehyde 3-phosphate from glycerone phosphate: step 1/1.</text>
</comment>
<dbReference type="HAMAP" id="MF_00147_B">
    <property type="entry name" value="TIM_B"/>
    <property type="match status" value="1"/>
</dbReference>
<comment type="pathway">
    <text evidence="3">Carbohydrate metabolism; erythritol degradation.</text>
</comment>
<accession>A0A1D8UX06</accession>
<dbReference type="PANTHER" id="PTHR21139">
    <property type="entry name" value="TRIOSEPHOSPHATE ISOMERASE"/>
    <property type="match status" value="1"/>
</dbReference>
<dbReference type="NCBIfam" id="TIGR00419">
    <property type="entry name" value="tim"/>
    <property type="match status" value="1"/>
</dbReference>
<evidence type="ECO:0000256" key="2">
    <source>
        <dbReference type="ARBA" id="ARBA00004680"/>
    </source>
</evidence>
<evidence type="ECO:0000256" key="4">
    <source>
        <dbReference type="ARBA" id="ARBA00007422"/>
    </source>
</evidence>
<comment type="pathway">
    <text evidence="9 10">Carbohydrate biosynthesis; gluconeogenesis.</text>
</comment>
<feature type="active site" description="Electrophile" evidence="9">
    <location>
        <position position="101"/>
    </location>
</feature>
<dbReference type="EC" id="5.3.1.1" evidence="9 10"/>
<keyword evidence="12" id="KW-1185">Reference proteome</keyword>
<dbReference type="InterPro" id="IPR022896">
    <property type="entry name" value="TrioseP_Isoase_bac/euk"/>
</dbReference>
<dbReference type="FunFam" id="3.20.20.70:FF:000016">
    <property type="entry name" value="Triosephosphate isomerase"/>
    <property type="match status" value="1"/>
</dbReference>
<dbReference type="CDD" id="cd00311">
    <property type="entry name" value="TIM"/>
    <property type="match status" value="1"/>
</dbReference>
<dbReference type="Proteomes" id="UP000179145">
    <property type="component" value="Chromosome"/>
</dbReference>
<comment type="similarity">
    <text evidence="4 9 10">Belongs to the triosephosphate isomerase family.</text>
</comment>
<evidence type="ECO:0000313" key="12">
    <source>
        <dbReference type="Proteomes" id="UP000179145"/>
    </source>
</evidence>
<dbReference type="AlphaFoldDB" id="A0A1D8UX06"/>
<evidence type="ECO:0000256" key="9">
    <source>
        <dbReference type="HAMAP-Rule" id="MF_00147"/>
    </source>
</evidence>
<dbReference type="OrthoDB" id="9809429at2"/>
<proteinExistence type="inferred from homology"/>
<dbReference type="UniPathway" id="UPA01066"/>
<dbReference type="InterPro" id="IPR000652">
    <property type="entry name" value="Triosephosphate_isomerase"/>
</dbReference>
<dbReference type="KEGG" id="kba:A0U89_06630"/>
<evidence type="ECO:0000256" key="6">
    <source>
        <dbReference type="ARBA" id="ARBA00022490"/>
    </source>
</evidence>
<keyword evidence="5 9" id="KW-0312">Gluconeogenesis</keyword>
<feature type="active site" description="Proton acceptor" evidence="9">
    <location>
        <position position="168"/>
    </location>
</feature>
<dbReference type="GO" id="GO:0006094">
    <property type="term" value="P:gluconeogenesis"/>
    <property type="evidence" value="ECO:0007669"/>
    <property type="project" value="UniProtKB-UniRule"/>
</dbReference>
<evidence type="ECO:0000256" key="10">
    <source>
        <dbReference type="RuleBase" id="RU363013"/>
    </source>
</evidence>
<name>A0A1D8UX06_9PROT</name>
<dbReference type="eggNOG" id="COG0149">
    <property type="taxonomic scope" value="Bacteria"/>
</dbReference>
<evidence type="ECO:0000313" key="11">
    <source>
        <dbReference type="EMBL" id="AOX18173.1"/>
    </source>
</evidence>
<keyword evidence="6 9" id="KW-0963">Cytoplasm</keyword>
<dbReference type="GO" id="GO:0005829">
    <property type="term" value="C:cytosol"/>
    <property type="evidence" value="ECO:0007669"/>
    <property type="project" value="TreeGrafter"/>
</dbReference>
<evidence type="ECO:0000256" key="3">
    <source>
        <dbReference type="ARBA" id="ARBA00004939"/>
    </source>
</evidence>